<name>A0AAN9KW44_CANGL</name>
<dbReference type="GO" id="GO:0005829">
    <property type="term" value="C:cytosol"/>
    <property type="evidence" value="ECO:0007669"/>
    <property type="project" value="TreeGrafter"/>
</dbReference>
<dbReference type="PANTHER" id="PTHR47877">
    <property type="entry name" value="LATE EMBRYOGENESIS ABUNDANT DOMAIN-CONTAINING PROTEIN / LEA DOMAIN-CONTAINING PROTEIN"/>
    <property type="match status" value="1"/>
</dbReference>
<dbReference type="EMBL" id="JAYMYQ010000006">
    <property type="protein sequence ID" value="KAK7324689.1"/>
    <property type="molecule type" value="Genomic_DNA"/>
</dbReference>
<feature type="compositionally biased region" description="Basic and acidic residues" evidence="1">
    <location>
        <begin position="14"/>
        <end position="43"/>
    </location>
</feature>
<comment type="caution">
    <text evidence="2">The sequence shown here is derived from an EMBL/GenBank/DDBJ whole genome shotgun (WGS) entry which is preliminary data.</text>
</comment>
<feature type="compositionally biased region" description="Basic and acidic residues" evidence="1">
    <location>
        <begin position="171"/>
        <end position="185"/>
    </location>
</feature>
<feature type="region of interest" description="Disordered" evidence="1">
    <location>
        <begin position="544"/>
        <end position="576"/>
    </location>
</feature>
<feature type="compositionally biased region" description="Basic and acidic residues" evidence="1">
    <location>
        <begin position="397"/>
        <end position="426"/>
    </location>
</feature>
<keyword evidence="3" id="KW-1185">Reference proteome</keyword>
<feature type="region of interest" description="Disordered" evidence="1">
    <location>
        <begin position="1"/>
        <end position="248"/>
    </location>
</feature>
<dbReference type="AlphaFoldDB" id="A0AAN9KW44"/>
<evidence type="ECO:0000256" key="1">
    <source>
        <dbReference type="SAM" id="MobiDB-lite"/>
    </source>
</evidence>
<dbReference type="Proteomes" id="UP001367508">
    <property type="component" value="Unassembled WGS sequence"/>
</dbReference>
<evidence type="ECO:0008006" key="4">
    <source>
        <dbReference type="Google" id="ProtNLM"/>
    </source>
</evidence>
<dbReference type="GO" id="GO:0009631">
    <property type="term" value="P:cold acclimation"/>
    <property type="evidence" value="ECO:0007669"/>
    <property type="project" value="TreeGrafter"/>
</dbReference>
<reference evidence="2 3" key="1">
    <citation type="submission" date="2024-01" db="EMBL/GenBank/DDBJ databases">
        <title>The genomes of 5 underutilized Papilionoideae crops provide insights into root nodulation and disease resistanc.</title>
        <authorList>
            <person name="Jiang F."/>
        </authorList>
    </citation>
    <scope>NUCLEOTIDE SEQUENCE [LARGE SCALE GENOMIC DNA]</scope>
    <source>
        <strain evidence="2">LVBAO_FW01</strain>
        <tissue evidence="2">Leaves</tissue>
    </source>
</reference>
<feature type="compositionally biased region" description="Basic and acidic residues" evidence="1">
    <location>
        <begin position="80"/>
        <end position="105"/>
    </location>
</feature>
<evidence type="ECO:0000313" key="3">
    <source>
        <dbReference type="Proteomes" id="UP001367508"/>
    </source>
</evidence>
<feature type="compositionally biased region" description="Polar residues" evidence="1">
    <location>
        <begin position="435"/>
        <end position="446"/>
    </location>
</feature>
<feature type="region of interest" description="Disordered" evidence="1">
    <location>
        <begin position="397"/>
        <end position="446"/>
    </location>
</feature>
<protein>
    <recommendedName>
        <fullName evidence="4">Seed biotin-containing protein SBP65</fullName>
    </recommendedName>
</protein>
<sequence length="576" mass="60037">MASEQLARRGNTTTERDVQVEKDRVPKMATHFEHLTDKAKDSDVTGAKDTPQGSIEALQGGQHRQEHAGKAIGDVGGSGKARESHELGTHFESLADKVKGKESDHPANAASKGAVKEREGGGGGVGDVGKFEMKGEGEGNKRELERRTKEVNGGREKERGRESRAQVVAEKGTRNAEKPKARTGVENEGATAVITCKLEKGDEERGREEEIPKYTDETKATQAKQEKKDGATKDTITPATDKAKGYTAQVPATDKAKGYTAQVPATDKAKGYTAQAPATDKAKGYTAQAAEKAKSAGSTTAQYVGEKAVQAKDVTVEGGKSAAGYAGKVASDLKDKATAAGWAAAHFSADKTVQGTKAAAQAVEGVAGYAGHKAADLASKSVETVKGLAASAGETAKEYTARKKEEARRELEAKKASQPQKAEERAPQGIGETITGGSTQQEGTGKSVLSTIGETVGNVGEKIKKPFEKMSGEGQQGKGTLDNITKGGTEVLGAVGETVGEIGENIIKPAEKAQEQGQEGQQGGVLDAIGETIVEIANTTKVMVAGGGEKESSKHQGAPPESRLTDTAKRQGYQSV</sequence>
<feature type="compositionally biased region" description="Basic and acidic residues" evidence="1">
    <location>
        <begin position="129"/>
        <end position="164"/>
    </location>
</feature>
<gene>
    <name evidence="2" type="ORF">VNO77_28444</name>
</gene>
<feature type="compositionally biased region" description="Basic and acidic residues" evidence="1">
    <location>
        <begin position="197"/>
        <end position="232"/>
    </location>
</feature>
<accession>A0AAN9KW44</accession>
<organism evidence="2 3">
    <name type="scientific">Canavalia gladiata</name>
    <name type="common">Sword bean</name>
    <name type="synonym">Dolichos gladiatus</name>
    <dbReference type="NCBI Taxonomy" id="3824"/>
    <lineage>
        <taxon>Eukaryota</taxon>
        <taxon>Viridiplantae</taxon>
        <taxon>Streptophyta</taxon>
        <taxon>Embryophyta</taxon>
        <taxon>Tracheophyta</taxon>
        <taxon>Spermatophyta</taxon>
        <taxon>Magnoliopsida</taxon>
        <taxon>eudicotyledons</taxon>
        <taxon>Gunneridae</taxon>
        <taxon>Pentapetalae</taxon>
        <taxon>rosids</taxon>
        <taxon>fabids</taxon>
        <taxon>Fabales</taxon>
        <taxon>Fabaceae</taxon>
        <taxon>Papilionoideae</taxon>
        <taxon>50 kb inversion clade</taxon>
        <taxon>NPAAA clade</taxon>
        <taxon>indigoferoid/millettioid clade</taxon>
        <taxon>Phaseoleae</taxon>
        <taxon>Canavalia</taxon>
    </lineage>
</organism>
<evidence type="ECO:0000313" key="2">
    <source>
        <dbReference type="EMBL" id="KAK7324689.1"/>
    </source>
</evidence>
<proteinExistence type="predicted"/>
<dbReference type="PANTHER" id="PTHR47877:SF3">
    <property type="entry name" value="LATE EMBRYOGENESIS ABUNDANT DOMAIN-CONTAINING PROTEIN _ LEA DOMAIN-CONTAINING PROTEIN"/>
    <property type="match status" value="1"/>
</dbReference>